<dbReference type="RefSeq" id="YP_004678941.1">
    <property type="nucleotide sequence ID" value="NC_000852.5"/>
</dbReference>
<reference evidence="1 2" key="5">
    <citation type="journal article" date="1997" name="Virology">
        <title>Analysis of 74 kb of DNA located at the right end of the 330-kb chlorella virus PBCV-1 genome.</title>
        <authorList>
            <person name="Li Y."/>
            <person name="Lu Z."/>
            <person name="Sun L."/>
            <person name="Ropp S."/>
            <person name="Kutish G.F."/>
            <person name="Rock D.L."/>
            <person name="Van Etten J.L."/>
        </authorList>
    </citation>
    <scope>NUCLEOTIDE SEQUENCE [LARGE SCALE GENOMIC DNA]</scope>
</reference>
<organism evidence="1 2">
    <name type="scientific">Paramecium bursaria Chlorella virus 1</name>
    <name type="common">PBCV-1</name>
    <dbReference type="NCBI Taxonomy" id="10506"/>
    <lineage>
        <taxon>Viruses</taxon>
        <taxon>Varidnaviria</taxon>
        <taxon>Bamfordvirae</taxon>
        <taxon>Nucleocytoviricota</taxon>
        <taxon>Megaviricetes</taxon>
        <taxon>Algavirales</taxon>
        <taxon>Phycodnaviridae</taxon>
        <taxon>Chlorovirus</taxon>
        <taxon>Chlorovirus vanettense</taxon>
    </lineage>
</organism>
<dbReference type="EMBL" id="JF411744">
    <property type="protein sequence ID" value="AEI70086.1"/>
    <property type="molecule type" value="Genomic_DNA"/>
</dbReference>
<organismHost>
    <name type="scientific">Chlorella</name>
    <dbReference type="NCBI Taxonomy" id="3071"/>
</organismHost>
<dbReference type="KEGG" id="vg:10971105"/>
<reference evidence="1 2" key="8">
    <citation type="journal article" date="2010" name="J. Virol.">
        <title>Microarray analysis of Paramecium bursaria chlorella virus 1 transcription.</title>
        <authorList>
            <person name="Yanai-Balser G.M."/>
            <person name="Duncan G.A."/>
            <person name="Eudy J.D."/>
            <person name="Wang D."/>
            <person name="Li X."/>
            <person name="Agarkova I.V."/>
            <person name="Dunigan D.D."/>
            <person name="Van Etten J.L."/>
        </authorList>
    </citation>
    <scope>NUCLEOTIDE SEQUENCE [LARGE SCALE GENOMIC DNA]</scope>
</reference>
<keyword evidence="2" id="KW-1185">Reference proteome</keyword>
<sequence length="43" mass="5148">MFIFYTYLVNTNVVCHLSFVNCVYQHSPLFNKLFNRTRVSDIC</sequence>
<dbReference type="Proteomes" id="UP000000862">
    <property type="component" value="Segment"/>
</dbReference>
<reference evidence="1 2" key="3">
    <citation type="journal article" date="1996" name="Virology">
        <title>Analysis of 94 kb of the chlorella virus PBCV-1 330-kb genome: map positions 88 to 182.</title>
        <authorList>
            <person name="Lu Z."/>
            <person name="Li Y."/>
            <person name="Que Q."/>
            <person name="Kutish G.F."/>
            <person name="Rock D.L."/>
            <person name="Van Etten J.L."/>
        </authorList>
    </citation>
    <scope>NUCLEOTIDE SEQUENCE [LARGE SCALE GENOMIC DNA]</scope>
</reference>
<reference evidence="1 2" key="7">
    <citation type="journal article" date="2000" name="Virology">
        <title>Characterization of a beta-1,3-glucanase encoded by chlorella virus PBCV-1.</title>
        <authorList>
            <person name="Sun L."/>
            <person name="Gurnon J.R."/>
            <person name="Adams B.J."/>
            <person name="Graves M.V."/>
            <person name="Van Etten J.L."/>
        </authorList>
    </citation>
    <scope>NUCLEOTIDE SEQUENCE [LARGE SCALE GENOMIC DNA]</scope>
</reference>
<evidence type="ECO:0000313" key="2">
    <source>
        <dbReference type="Proteomes" id="UP000000862"/>
    </source>
</evidence>
<proteinExistence type="predicted"/>
<gene>
    <name evidence="1" type="primary">a351aL</name>
</gene>
<evidence type="ECO:0000313" key="1">
    <source>
        <dbReference type="EMBL" id="AEI70086.1"/>
    </source>
</evidence>
<reference evidence="1 2" key="4">
    <citation type="journal article" date="1996" name="Virology">
        <title>Analysis of 76 kb of the chlorella virus PBCV-1 330-kb genome: map positions 182 to 258.</title>
        <authorList>
            <person name="Kutish G.F."/>
            <person name="Li Y."/>
            <person name="Lu Z."/>
            <person name="Furuta M."/>
            <person name="Rock D.L."/>
            <person name="Van Etten J.L."/>
        </authorList>
    </citation>
    <scope>NUCLEOTIDE SEQUENCE [LARGE SCALE GENOMIC DNA]</scope>
</reference>
<reference evidence="1 2" key="2">
    <citation type="journal article" date="1995" name="Virology">
        <title>Analysis of 43 kb of the Chlorella virus PBCV-1 330-kb genome: map positions 45 to 88.</title>
        <authorList>
            <person name="Li Y."/>
            <person name="Lu Z."/>
            <person name="Burbank D.E."/>
            <person name="Kutish G.F."/>
            <person name="Rock D.L."/>
            <person name="Van Etten J.L."/>
        </authorList>
    </citation>
    <scope>NUCLEOTIDE SEQUENCE [LARGE SCALE GENOMIC DNA]</scope>
</reference>
<protein>
    <submittedName>
        <fullName evidence="1">Uncharacterized protein</fullName>
    </submittedName>
</protein>
<accession>F8TU25</accession>
<reference evidence="1 2" key="6">
    <citation type="journal article" date="1999" name="Virology">
        <title>Chlorella virus PBCV-1 encodes a functional homospermidine synthase.</title>
        <authorList>
            <person name="Kaiser A."/>
            <person name="Vollmert M."/>
            <person name="Tholl D."/>
            <person name="Graves M.V."/>
            <person name="Gurnon J.R."/>
            <person name="Xing W."/>
            <person name="Lisec A.D."/>
            <person name="Nickerson K.W."/>
            <person name="Van Etten J.L."/>
        </authorList>
    </citation>
    <scope>NUCLEOTIDE SEQUENCE [LARGE SCALE GENOMIC DNA]</scope>
</reference>
<dbReference type="GeneID" id="10971105"/>
<name>F8TU25_PBCV1</name>
<reference evidence="1 2" key="1">
    <citation type="journal article" date="1995" name="Virology">
        <title>Analysis of 45 kb of DNA located at the left end of the chlorella virus PBCV-1 genome.</title>
        <authorList>
            <person name="Lu Z."/>
            <person name="Li Y."/>
            <person name="Zhang Y."/>
            <person name="Kutish G.F."/>
            <person name="Rock D.L."/>
            <person name="Van Etten J.L."/>
        </authorList>
    </citation>
    <scope>NUCLEOTIDE SEQUENCE [LARGE SCALE GENOMIC DNA]</scope>
</reference>